<dbReference type="InterPro" id="IPR051531">
    <property type="entry name" value="N-acetyltransferase"/>
</dbReference>
<comment type="caution">
    <text evidence="2">The sequence shown here is derived from an EMBL/GenBank/DDBJ whole genome shotgun (WGS) entry which is preliminary data.</text>
</comment>
<dbReference type="GO" id="GO:0016747">
    <property type="term" value="F:acyltransferase activity, transferring groups other than amino-acyl groups"/>
    <property type="evidence" value="ECO:0007669"/>
    <property type="project" value="InterPro"/>
</dbReference>
<name>A0A4R3IBX9_9GAMM</name>
<dbReference type="OrthoDB" id="9801656at2"/>
<dbReference type="Gene3D" id="3.40.630.30">
    <property type="match status" value="1"/>
</dbReference>
<keyword evidence="3" id="KW-1185">Reference proteome</keyword>
<evidence type="ECO:0000313" key="3">
    <source>
        <dbReference type="Proteomes" id="UP000295793"/>
    </source>
</evidence>
<dbReference type="InterPro" id="IPR016181">
    <property type="entry name" value="Acyl_CoA_acyltransferase"/>
</dbReference>
<feature type="domain" description="N-acetyltransferase" evidence="1">
    <location>
        <begin position="13"/>
        <end position="174"/>
    </location>
</feature>
<dbReference type="PANTHER" id="PTHR43792">
    <property type="entry name" value="GNAT FAMILY, PUTATIVE (AFU_ORTHOLOGUE AFUA_3G00765)-RELATED-RELATED"/>
    <property type="match status" value="1"/>
</dbReference>
<reference evidence="2 3" key="1">
    <citation type="submission" date="2019-03" db="EMBL/GenBank/DDBJ databases">
        <title>Genomic Encyclopedia of Archaeal and Bacterial Type Strains, Phase II (KMG-II): from individual species to whole genera.</title>
        <authorList>
            <person name="Goeker M."/>
        </authorList>
    </citation>
    <scope>NUCLEOTIDE SEQUENCE [LARGE SCALE GENOMIC DNA]</scope>
    <source>
        <strain evidence="2 3">DSM 15388</strain>
    </source>
</reference>
<dbReference type="Proteomes" id="UP000295793">
    <property type="component" value="Unassembled WGS sequence"/>
</dbReference>
<dbReference type="RefSeq" id="WP_132699830.1">
    <property type="nucleotide sequence ID" value="NZ_SLZR01000002.1"/>
</dbReference>
<evidence type="ECO:0000259" key="1">
    <source>
        <dbReference type="PROSITE" id="PS51186"/>
    </source>
</evidence>
<accession>A0A4R3IBX9</accession>
<keyword evidence="2" id="KW-0808">Transferase</keyword>
<protein>
    <submittedName>
        <fullName evidence="2">RimJ/RimL family protein N-acetyltransferase</fullName>
    </submittedName>
</protein>
<sequence>MTATKEIFATERLSLRTIQESDHQVLFEQVLSCPDVMRFAFAAKVMSRDEAEQFIARSFDLTGDGKKAGVLTKKGSSEPIGFAGLLPCSALAADDFEIGFVLAKSHWGKGYATEIGVAQIEFGFNRLGLPRMLGCVAPGNAASVAALKKLGMNYQTTVETGARGTRDVYVVYPH</sequence>
<evidence type="ECO:0000313" key="2">
    <source>
        <dbReference type="EMBL" id="TCS43163.1"/>
    </source>
</evidence>
<dbReference type="PANTHER" id="PTHR43792:SF1">
    <property type="entry name" value="N-ACETYLTRANSFERASE DOMAIN-CONTAINING PROTEIN"/>
    <property type="match status" value="1"/>
</dbReference>
<dbReference type="EMBL" id="SLZR01000002">
    <property type="protein sequence ID" value="TCS43163.1"/>
    <property type="molecule type" value="Genomic_DNA"/>
</dbReference>
<gene>
    <name evidence="2" type="ORF">BCF53_102189</name>
</gene>
<proteinExistence type="predicted"/>
<organism evidence="2 3">
    <name type="scientific">Reinekea marinisedimentorum</name>
    <dbReference type="NCBI Taxonomy" id="230495"/>
    <lineage>
        <taxon>Bacteria</taxon>
        <taxon>Pseudomonadati</taxon>
        <taxon>Pseudomonadota</taxon>
        <taxon>Gammaproteobacteria</taxon>
        <taxon>Oceanospirillales</taxon>
        <taxon>Saccharospirillaceae</taxon>
        <taxon>Reinekea</taxon>
    </lineage>
</organism>
<dbReference type="PROSITE" id="PS51186">
    <property type="entry name" value="GNAT"/>
    <property type="match status" value="1"/>
</dbReference>
<dbReference type="InterPro" id="IPR000182">
    <property type="entry name" value="GNAT_dom"/>
</dbReference>
<dbReference type="AlphaFoldDB" id="A0A4R3IBX9"/>
<dbReference type="SUPFAM" id="SSF55729">
    <property type="entry name" value="Acyl-CoA N-acyltransferases (Nat)"/>
    <property type="match status" value="1"/>
</dbReference>
<dbReference type="Pfam" id="PF13302">
    <property type="entry name" value="Acetyltransf_3"/>
    <property type="match status" value="1"/>
</dbReference>